<keyword evidence="1" id="KW-0812">Transmembrane</keyword>
<gene>
    <name evidence="2" type="ORF">FXF36_08080</name>
</gene>
<dbReference type="AlphaFoldDB" id="A0A5P6VQZ2"/>
<dbReference type="RefSeq" id="WP_151623273.1">
    <property type="nucleotide sequence ID" value="NZ_CP043028.1"/>
</dbReference>
<protein>
    <recommendedName>
        <fullName evidence="4">XRE family transcriptional regulator</fullName>
    </recommendedName>
</protein>
<reference evidence="3" key="1">
    <citation type="submission" date="2019-08" db="EMBL/GenBank/DDBJ databases">
        <title>Complete Genome Sequence of the Polysaccharide-Degrading Rumen Bacterium Pseudobutyrivibrio xylanivorans MA3014.</title>
        <authorList>
            <person name="Palevich N."/>
            <person name="Maclean P.H."/>
            <person name="Kelly W.J."/>
            <person name="Leahy S.C."/>
            <person name="Rakonjac J."/>
            <person name="Attwood G.T."/>
        </authorList>
    </citation>
    <scope>NUCLEOTIDE SEQUENCE [LARGE SCALE GENOMIC DNA]</scope>
    <source>
        <strain evidence="3">MA3014</strain>
    </source>
</reference>
<dbReference type="OrthoDB" id="9815852at2"/>
<accession>A0A5P6VQZ2</accession>
<dbReference type="Proteomes" id="UP000327030">
    <property type="component" value="Chromosome 1"/>
</dbReference>
<dbReference type="InterPro" id="IPR047928">
    <property type="entry name" value="Perm_prefix_1"/>
</dbReference>
<feature type="transmembrane region" description="Helical" evidence="1">
    <location>
        <begin position="104"/>
        <end position="124"/>
    </location>
</feature>
<dbReference type="EMBL" id="CP043028">
    <property type="protein sequence ID" value="QFJ54812.1"/>
    <property type="molecule type" value="Genomic_DNA"/>
</dbReference>
<dbReference type="KEGG" id="pxv:FXF36_08080"/>
<evidence type="ECO:0000313" key="3">
    <source>
        <dbReference type="Proteomes" id="UP000327030"/>
    </source>
</evidence>
<organism evidence="2 3">
    <name type="scientific">Pseudobutyrivibrio xylanivorans</name>
    <dbReference type="NCBI Taxonomy" id="185007"/>
    <lineage>
        <taxon>Bacteria</taxon>
        <taxon>Bacillati</taxon>
        <taxon>Bacillota</taxon>
        <taxon>Clostridia</taxon>
        <taxon>Lachnospirales</taxon>
        <taxon>Lachnospiraceae</taxon>
        <taxon>Pseudobutyrivibrio</taxon>
    </lineage>
</organism>
<dbReference type="NCBIfam" id="NF038403">
    <property type="entry name" value="perm_prefix_1"/>
    <property type="match status" value="1"/>
</dbReference>
<feature type="transmembrane region" description="Helical" evidence="1">
    <location>
        <begin position="189"/>
        <end position="211"/>
    </location>
</feature>
<evidence type="ECO:0000313" key="2">
    <source>
        <dbReference type="EMBL" id="QFJ54812.1"/>
    </source>
</evidence>
<feature type="transmembrane region" description="Helical" evidence="1">
    <location>
        <begin position="136"/>
        <end position="157"/>
    </location>
</feature>
<feature type="transmembrane region" description="Helical" evidence="1">
    <location>
        <begin position="217"/>
        <end position="238"/>
    </location>
</feature>
<keyword evidence="1" id="KW-0472">Membrane</keyword>
<sequence>METIKSYLEAMFASMANTPEVRKAKAELLQMMEDKYNEMIADGISENEAVGTVIAEFGNLDELAEDLGLTKEVEEVHEREHEQPRRFVTMDEIRDYIETQKKRALLIAIGVFLCITSLVPPMLADVINSGSRADSLGPALMFIFIGTAVGLFVYSGVIGGEWRYIEKEACKIDLATADMTRGMRSAFKSFRAVSLTIGCVLCVISIIPCILFDESAFAPAGMFIFVAIGVFLFVYSGVISGGFETVLKINDRETISGKYGRDKDDIEYTSKTAEVIMEVYWPTVTCIYLIYSFLTFNWPSSWVIWIIAWILRKILVTVFEKEED</sequence>
<keyword evidence="1" id="KW-1133">Transmembrane helix</keyword>
<proteinExistence type="predicted"/>
<evidence type="ECO:0008006" key="4">
    <source>
        <dbReference type="Google" id="ProtNLM"/>
    </source>
</evidence>
<name>A0A5P6VQZ2_PSEXY</name>
<evidence type="ECO:0000256" key="1">
    <source>
        <dbReference type="SAM" id="Phobius"/>
    </source>
</evidence>